<dbReference type="InterPro" id="IPR029044">
    <property type="entry name" value="Nucleotide-diphossugar_trans"/>
</dbReference>
<dbReference type="Gene3D" id="3.90.550.60">
    <property type="match status" value="1"/>
</dbReference>
<dbReference type="InterPro" id="IPR045699">
    <property type="entry name" value="GlfT2_C"/>
</dbReference>
<evidence type="ECO:0000313" key="7">
    <source>
        <dbReference type="EMBL" id="BAC19524.1"/>
    </source>
</evidence>
<evidence type="ECO:0000313" key="8">
    <source>
        <dbReference type="Proteomes" id="UP000001409"/>
    </source>
</evidence>
<name>Q8FLZ5_COREF</name>
<evidence type="ECO:0000259" key="5">
    <source>
        <dbReference type="Pfam" id="PF17994"/>
    </source>
</evidence>
<keyword evidence="4" id="KW-0808">Transferase</keyword>
<keyword evidence="3" id="KW-0328">Glycosyltransferase</keyword>
<dbReference type="STRING" id="196164.gene:10743162"/>
<dbReference type="SUPFAM" id="SSF53448">
    <property type="entry name" value="Nucleotide-diphospho-sugar transferases"/>
    <property type="match status" value="1"/>
</dbReference>
<accession>Q8FLZ5</accession>
<dbReference type="KEGG" id="cef:CE2714"/>
<dbReference type="PANTHER" id="PTHR43179">
    <property type="entry name" value="RHAMNOSYLTRANSFERASE WBBL"/>
    <property type="match status" value="1"/>
</dbReference>
<dbReference type="GO" id="GO:0016757">
    <property type="term" value="F:glycosyltransferase activity"/>
    <property type="evidence" value="ECO:0007669"/>
    <property type="project" value="UniProtKB-KW"/>
</dbReference>
<dbReference type="eggNOG" id="COG1216">
    <property type="taxonomic scope" value="Bacteria"/>
</dbReference>
<dbReference type="Pfam" id="PF17994">
    <property type="entry name" value="Glft2_N"/>
    <property type="match status" value="1"/>
</dbReference>
<feature type="domain" description="Galactofuranosyltransferase GlfT2 N-terminal" evidence="5">
    <location>
        <begin position="53"/>
        <end position="192"/>
    </location>
</feature>
<evidence type="ECO:0000256" key="3">
    <source>
        <dbReference type="ARBA" id="ARBA00022676"/>
    </source>
</evidence>
<reference evidence="7 8" key="1">
    <citation type="journal article" date="2003" name="Genome Res.">
        <title>Comparative complete genome sequence analysis of the amino acid replacements responsible for the thermostability of Corynebacterium efficiens.</title>
        <authorList>
            <person name="Nishio Y."/>
            <person name="Nakamura Y."/>
            <person name="Kawarabayasi Y."/>
            <person name="Usuda Y."/>
            <person name="Kimura E."/>
            <person name="Sugimoto S."/>
            <person name="Matsui K."/>
            <person name="Yamagishi A."/>
            <person name="Kikuchi H."/>
            <person name="Ikeo K."/>
            <person name="Gojobori T."/>
        </authorList>
    </citation>
    <scope>NUCLEOTIDE SEQUENCE [LARGE SCALE GENOMIC DNA]</scope>
    <source>
        <strain evidence="8">DSM 44549 / YS-314 / AJ 12310 / JCM 11189 / NBRC 100395</strain>
    </source>
</reference>
<dbReference type="Pfam" id="PF13641">
    <property type="entry name" value="Glyco_tranf_2_3"/>
    <property type="match status" value="1"/>
</dbReference>
<dbReference type="AlphaFoldDB" id="Q8FLZ5"/>
<dbReference type="Proteomes" id="UP000001409">
    <property type="component" value="Chromosome"/>
</dbReference>
<sequence length="698" mass="77821">MFHGSSHGLSRIAAARKFCEPGEWLLRLERIIVSSMKGEDTSMSTTNLAVEQLQRVLLPRRGEPADVRSLYLLEADINKERLEWDDRFSVSVPAGAEVSFQTYFNAFPASYWRRWSQLDSVVLKLQITGEARVDLYRSKIDGARIGIDGAVIKDDTVEFEISLAPFEDGGWIWFDLTAETDAKIVEAGWYAPFAPRAQIMPDGSEVGPFEPRVTIGIPTFNRPADAVAALEALASDPAVDAVIDAVLMPDQGNKHPADEPGYQAATEAFGDRFFEFRQGNLGGSGGYSRIMFEALGGVDGTGEAGASKSPYILYMDDDIAIEPDSVLRALQAARYAKSPMLIGGQMLNLQERSHLHSMGEVVGRHDFMWTSAPHVHYDHDFSKHPLSDRGNYDDDPDAPNSRDLHRRIDVDYNGWWMCMIPRVVAEKIGQPLPLFIKWDDAEYGLRAGAAGFPTATWPGIAIWHMAWSDKDDAIDWQAYFHLRNRLIVAAMNHDGPVDGIIRSMQKATFKHLLCLEYSTVAIQNEAMKDFLAGPEQLFDILETSLPRIAAIRKTYPDAVMLPSAAELPGPTGAPGVPTKDIGGRLAPLKKAVWLAKGLKHTLSRENKAHHEVPQANFAPIEARWFSLSRVDGATVTTADGRGVVYRKRDREQAKELGREALRLQKQVAERFDELRTRYRHAHPGLVSRESWGKVFNEQ</sequence>
<organism evidence="7 8">
    <name type="scientific">Corynebacterium efficiens (strain DSM 44549 / YS-314 / AJ 12310 / JCM 11189 / NBRC 100395)</name>
    <dbReference type="NCBI Taxonomy" id="196164"/>
    <lineage>
        <taxon>Bacteria</taxon>
        <taxon>Bacillati</taxon>
        <taxon>Actinomycetota</taxon>
        <taxon>Actinomycetes</taxon>
        <taxon>Mycobacteriales</taxon>
        <taxon>Corynebacteriaceae</taxon>
        <taxon>Corynebacterium</taxon>
    </lineage>
</organism>
<protein>
    <submittedName>
        <fullName evidence="7">Uncharacterized protein</fullName>
    </submittedName>
</protein>
<comment type="similarity">
    <text evidence="2">Belongs to the glycosyltransferase 2 family.</text>
</comment>
<evidence type="ECO:0000256" key="2">
    <source>
        <dbReference type="ARBA" id="ARBA00006739"/>
    </source>
</evidence>
<dbReference type="PANTHER" id="PTHR43179:SF12">
    <property type="entry name" value="GALACTOFURANOSYLTRANSFERASE GLFT2"/>
    <property type="match status" value="1"/>
</dbReference>
<dbReference type="HOGENOM" id="CLU_019973_0_0_11"/>
<dbReference type="EMBL" id="BA000035">
    <property type="protein sequence ID" value="BAC19524.1"/>
    <property type="molecule type" value="Genomic_DNA"/>
</dbReference>
<comment type="pathway">
    <text evidence="1">Cell wall biogenesis; cell wall polysaccharide biosynthesis.</text>
</comment>
<feature type="domain" description="Galactofuranosyltransferase-2 C-terminal" evidence="6">
    <location>
        <begin position="500"/>
        <end position="696"/>
    </location>
</feature>
<dbReference type="InterPro" id="IPR040492">
    <property type="entry name" value="GlfT2_N"/>
</dbReference>
<proteinExistence type="inferred from homology"/>
<evidence type="ECO:0000256" key="4">
    <source>
        <dbReference type="ARBA" id="ARBA00022679"/>
    </source>
</evidence>
<keyword evidence="8" id="KW-1185">Reference proteome</keyword>
<evidence type="ECO:0000256" key="1">
    <source>
        <dbReference type="ARBA" id="ARBA00004776"/>
    </source>
</evidence>
<dbReference type="Pfam" id="PF19320">
    <property type="entry name" value="GlfT2_domain3"/>
    <property type="match status" value="1"/>
</dbReference>
<evidence type="ECO:0000259" key="6">
    <source>
        <dbReference type="Pfam" id="PF19320"/>
    </source>
</evidence>